<sequence>MTADFAGRNYPEMAVARGRIEPAPRRVRGYLGHELVFDTCAARYVWEVPYYPQYYIPLADVRAGFLSDENHPQKVQFGPSRLHSLLGAGKTYPSAARVFDAGGDSPVAGTVRFEWDPLRWFEEDEPIYGHPRNPYSRVDALRSHRHVRVELDGVALADTGSPVLLFETGLPTRYYIEPTDVAFEHLQPSPTQTLCPYKGTTSGYWSVRTGPPGEQVVHPDLAWTYHYPLPAVAQIAGLVAFYNEKLDIAVDGAMLARPQTQFS</sequence>
<organism evidence="2 3">
    <name type="scientific">Mycobacterium parmense</name>
    <dbReference type="NCBI Taxonomy" id="185642"/>
    <lineage>
        <taxon>Bacteria</taxon>
        <taxon>Bacillati</taxon>
        <taxon>Actinomycetota</taxon>
        <taxon>Actinomycetes</taxon>
        <taxon>Mycobacteriales</taxon>
        <taxon>Mycobacteriaceae</taxon>
        <taxon>Mycobacterium</taxon>
        <taxon>Mycobacterium simiae complex</taxon>
    </lineage>
</organism>
<dbReference type="Gene3D" id="2.170.150.40">
    <property type="entry name" value="Domain of unknown function (DUF427)"/>
    <property type="match status" value="2"/>
</dbReference>
<protein>
    <recommendedName>
        <fullName evidence="1">DUF427 domain-containing protein</fullName>
    </recommendedName>
</protein>
<feature type="domain" description="DUF427" evidence="1">
    <location>
        <begin position="147"/>
        <end position="244"/>
    </location>
</feature>
<accession>A0A7I7Z239</accession>
<evidence type="ECO:0000313" key="3">
    <source>
        <dbReference type="Proteomes" id="UP000467105"/>
    </source>
</evidence>
<dbReference type="PANTHER" id="PTHR34310">
    <property type="entry name" value="DUF427 DOMAIN PROTEIN (AFU_ORTHOLOGUE AFUA_3G02220)"/>
    <property type="match status" value="1"/>
</dbReference>
<dbReference type="AlphaFoldDB" id="A0A7I7Z239"/>
<proteinExistence type="predicted"/>
<dbReference type="PANTHER" id="PTHR34310:SF9">
    <property type="entry name" value="BLR5716 PROTEIN"/>
    <property type="match status" value="1"/>
</dbReference>
<evidence type="ECO:0000313" key="2">
    <source>
        <dbReference type="EMBL" id="BBZ48255.1"/>
    </source>
</evidence>
<dbReference type="RefSeq" id="WP_085269435.1">
    <property type="nucleotide sequence ID" value="NZ_AP022614.1"/>
</dbReference>
<keyword evidence="3" id="KW-1185">Reference proteome</keyword>
<name>A0A7I7Z239_9MYCO</name>
<reference evidence="2 3" key="1">
    <citation type="journal article" date="2019" name="Emerg. Microbes Infect.">
        <title>Comprehensive subspecies identification of 175 nontuberculous mycobacteria species based on 7547 genomic profiles.</title>
        <authorList>
            <person name="Matsumoto Y."/>
            <person name="Kinjo T."/>
            <person name="Motooka D."/>
            <person name="Nabeya D."/>
            <person name="Jung N."/>
            <person name="Uechi K."/>
            <person name="Horii T."/>
            <person name="Iida T."/>
            <person name="Fujita J."/>
            <person name="Nakamura S."/>
        </authorList>
    </citation>
    <scope>NUCLEOTIDE SEQUENCE [LARGE SCALE GENOMIC DNA]</scope>
    <source>
        <strain evidence="2 3">JCM 14742</strain>
    </source>
</reference>
<dbReference type="OrthoDB" id="285364at2"/>
<feature type="domain" description="DUF427" evidence="1">
    <location>
        <begin position="29"/>
        <end position="101"/>
    </location>
</feature>
<gene>
    <name evidence="2" type="ORF">MPRM_55360</name>
</gene>
<dbReference type="InterPro" id="IPR038694">
    <property type="entry name" value="DUF427_sf"/>
</dbReference>
<dbReference type="Proteomes" id="UP000467105">
    <property type="component" value="Chromosome"/>
</dbReference>
<dbReference type="EMBL" id="AP022614">
    <property type="protein sequence ID" value="BBZ48255.1"/>
    <property type="molecule type" value="Genomic_DNA"/>
</dbReference>
<dbReference type="InterPro" id="IPR007361">
    <property type="entry name" value="DUF427"/>
</dbReference>
<evidence type="ECO:0000259" key="1">
    <source>
        <dbReference type="Pfam" id="PF04248"/>
    </source>
</evidence>
<dbReference type="Pfam" id="PF04248">
    <property type="entry name" value="NTP_transf_9"/>
    <property type="match status" value="2"/>
</dbReference>